<feature type="transmembrane region" description="Helical" evidence="9">
    <location>
        <begin position="395"/>
        <end position="414"/>
    </location>
</feature>
<keyword evidence="8 9" id="KW-0472">Membrane</keyword>
<dbReference type="AlphaFoldDB" id="C8X0N0"/>
<feature type="transmembrane region" description="Helical" evidence="9">
    <location>
        <begin position="311"/>
        <end position="331"/>
    </location>
</feature>
<dbReference type="PROSITE" id="PS00873">
    <property type="entry name" value="NA_ALANINE_SYMP"/>
    <property type="match status" value="1"/>
</dbReference>
<evidence type="ECO:0000256" key="2">
    <source>
        <dbReference type="ARBA" id="ARBA00009261"/>
    </source>
</evidence>
<dbReference type="RefSeq" id="WP_015751135.1">
    <property type="nucleotide sequence ID" value="NC_013223.1"/>
</dbReference>
<protein>
    <submittedName>
        <fullName evidence="10">Amino acid carrier protein</fullName>
    </submittedName>
</protein>
<sequence length="449" mass="47582">MEAIQSFLGAISGFVWGPYMLILLVGTGIYLTFGSRLQTIRKVGYGFKLLMQGKDKAKQRGEGEITPFQALMTSLSATIGTGNIAGVATAIFLGGPGAVFWMWITAIFGTATKFGEAVLAVKYRETMPNGSYVGGPMYYIKNGMGPKWQWLGFLFALFAGIAAFGIGNTVQSNSVALAVNQSLSIPTWLTGVVLAGLTFAVVIGGIKRIANVAERIVPLMGIIYVLGALGVVFANFTELPSALGMIFSDAFSGTAAAGGFAGAAVAQAMRFGVARGVFSNEAGLGSAPMAHAAARTTDPVRQGIVAMLSPFIDTIVVCTLTALVIIMTGAWQSGETGAELSALAFNRGLPGPGDFVVTFGLIFFAFSTILSWCYYGEVCVEYIFGLKGVQPYRYLYVLLVFIGAVANLDLVWTFSDVMNGLMIVPNLIALLVLSPVIFKLCQQYFANNK</sequence>
<evidence type="ECO:0000256" key="5">
    <source>
        <dbReference type="ARBA" id="ARBA00022692"/>
    </source>
</evidence>
<organism evidence="10 11">
    <name type="scientific">Desulfohalobium retbaense (strain ATCC 49708 / DSM 5692 / JCM 16813 / HR100)</name>
    <dbReference type="NCBI Taxonomy" id="485915"/>
    <lineage>
        <taxon>Bacteria</taxon>
        <taxon>Pseudomonadati</taxon>
        <taxon>Thermodesulfobacteriota</taxon>
        <taxon>Desulfovibrionia</taxon>
        <taxon>Desulfovibrionales</taxon>
        <taxon>Desulfohalobiaceae</taxon>
        <taxon>Desulfohalobium</taxon>
    </lineage>
</organism>
<evidence type="ECO:0000256" key="3">
    <source>
        <dbReference type="ARBA" id="ARBA00022448"/>
    </source>
</evidence>
<dbReference type="FunFam" id="1.20.1740.10:FF:000004">
    <property type="entry name" value="Sodium:alanine symporter family protein"/>
    <property type="match status" value="1"/>
</dbReference>
<dbReference type="NCBIfam" id="TIGR00835">
    <property type="entry name" value="agcS"/>
    <property type="match status" value="1"/>
</dbReference>
<feature type="transmembrane region" description="Helical" evidence="9">
    <location>
        <begin position="216"/>
        <end position="236"/>
    </location>
</feature>
<comment type="subcellular location">
    <subcellularLocation>
        <location evidence="1 9">Cell membrane</location>
        <topology evidence="1 9">Multi-pass membrane protein</topology>
    </subcellularLocation>
</comment>
<comment type="similarity">
    <text evidence="2 9">Belongs to the alanine or glycine:cation symporter (AGCS) (TC 2.A.25) family.</text>
</comment>
<feature type="transmembrane region" description="Helical" evidence="9">
    <location>
        <begin position="355"/>
        <end position="375"/>
    </location>
</feature>
<accession>C8X0N0</accession>
<dbReference type="EMBL" id="CP001734">
    <property type="protein sequence ID" value="ACV67977.1"/>
    <property type="molecule type" value="Genomic_DNA"/>
</dbReference>
<dbReference type="HOGENOM" id="CLU_024867_1_2_7"/>
<dbReference type="GO" id="GO:0005283">
    <property type="term" value="F:amino acid:sodium symporter activity"/>
    <property type="evidence" value="ECO:0007669"/>
    <property type="project" value="InterPro"/>
</dbReference>
<feature type="transmembrane region" description="Helical" evidence="9">
    <location>
        <begin position="187"/>
        <end position="204"/>
    </location>
</feature>
<keyword evidence="11" id="KW-1185">Reference proteome</keyword>
<reference evidence="10 11" key="2">
    <citation type="journal article" date="2010" name="Stand. Genomic Sci.">
        <title>Complete genome sequence of Desulfohalobium retbaense type strain (HR(100)).</title>
        <authorList>
            <person name="Spring S."/>
            <person name="Nolan M."/>
            <person name="Lapidus A."/>
            <person name="Glavina Del Rio T."/>
            <person name="Copeland A."/>
            <person name="Tice H."/>
            <person name="Cheng J.F."/>
            <person name="Lucas S."/>
            <person name="Land M."/>
            <person name="Chen F."/>
            <person name="Bruce D."/>
            <person name="Goodwin L."/>
            <person name="Pitluck S."/>
            <person name="Ivanova N."/>
            <person name="Mavromatis K."/>
            <person name="Mikhailova N."/>
            <person name="Pati A."/>
            <person name="Chen A."/>
            <person name="Palaniappan K."/>
            <person name="Hauser L."/>
            <person name="Chang Y.J."/>
            <person name="Jeffries C.D."/>
            <person name="Munk C."/>
            <person name="Kiss H."/>
            <person name="Chain P."/>
            <person name="Han C."/>
            <person name="Brettin T."/>
            <person name="Detter J.C."/>
            <person name="Schuler E."/>
            <person name="Goker M."/>
            <person name="Rohde M."/>
            <person name="Bristow J."/>
            <person name="Eisen J.A."/>
            <person name="Markowitz V."/>
            <person name="Hugenholtz P."/>
            <person name="Kyrpides N.C."/>
            <person name="Klenk H.P."/>
        </authorList>
    </citation>
    <scope>NUCLEOTIDE SEQUENCE [LARGE SCALE GENOMIC DNA]</scope>
    <source>
        <strain evidence="10 11">DSM 5692</strain>
    </source>
</reference>
<feature type="transmembrane region" description="Helical" evidence="9">
    <location>
        <begin position="242"/>
        <end position="266"/>
    </location>
</feature>
<keyword evidence="7 9" id="KW-1133">Transmembrane helix</keyword>
<dbReference type="PANTHER" id="PTHR30330:SF3">
    <property type="entry name" value="TRANSCRIPTIONAL REGULATOR, LRP FAMILY"/>
    <property type="match status" value="1"/>
</dbReference>
<keyword evidence="5 9" id="KW-0812">Transmembrane</keyword>
<dbReference type="PANTHER" id="PTHR30330">
    <property type="entry name" value="AGSS FAMILY TRANSPORTER, SODIUM-ALANINE"/>
    <property type="match status" value="1"/>
</dbReference>
<evidence type="ECO:0000256" key="6">
    <source>
        <dbReference type="ARBA" id="ARBA00022847"/>
    </source>
</evidence>
<dbReference type="InterPro" id="IPR001463">
    <property type="entry name" value="Na/Ala_symport"/>
</dbReference>
<feature type="transmembrane region" description="Helical" evidence="9">
    <location>
        <begin position="6"/>
        <end position="33"/>
    </location>
</feature>
<dbReference type="Gene3D" id="1.20.1740.10">
    <property type="entry name" value="Amino acid/polyamine transporter I"/>
    <property type="match status" value="1"/>
</dbReference>
<name>C8X0N0_DESRD</name>
<evidence type="ECO:0000256" key="8">
    <source>
        <dbReference type="ARBA" id="ARBA00023136"/>
    </source>
</evidence>
<evidence type="ECO:0000256" key="4">
    <source>
        <dbReference type="ARBA" id="ARBA00022475"/>
    </source>
</evidence>
<dbReference type="KEGG" id="drt:Dret_0685"/>
<evidence type="ECO:0000256" key="1">
    <source>
        <dbReference type="ARBA" id="ARBA00004651"/>
    </source>
</evidence>
<dbReference type="OrthoDB" id="9806926at2"/>
<feature type="transmembrane region" description="Helical" evidence="9">
    <location>
        <begin position="148"/>
        <end position="167"/>
    </location>
</feature>
<reference evidence="11" key="1">
    <citation type="submission" date="2009-09" db="EMBL/GenBank/DDBJ databases">
        <title>The complete chromosome of Desulfohalobium retbaense DSM 5692.</title>
        <authorList>
            <consortium name="US DOE Joint Genome Institute (JGI-PGF)"/>
            <person name="Lucas S."/>
            <person name="Copeland A."/>
            <person name="Lapidus A."/>
            <person name="Glavina del Rio T."/>
            <person name="Dalin E."/>
            <person name="Tice H."/>
            <person name="Bruce D."/>
            <person name="Goodwin L."/>
            <person name="Pitluck S."/>
            <person name="Kyrpides N."/>
            <person name="Mavromatis K."/>
            <person name="Ivanova N."/>
            <person name="Mikhailova N."/>
            <person name="Munk A.C."/>
            <person name="Brettin T."/>
            <person name="Detter J.C."/>
            <person name="Han C."/>
            <person name="Tapia R."/>
            <person name="Larimer F."/>
            <person name="Land M."/>
            <person name="Hauser L."/>
            <person name="Markowitz V."/>
            <person name="Cheng J.-F."/>
            <person name="Hugenholtz P."/>
            <person name="Woyke T."/>
            <person name="Wu D."/>
            <person name="Spring S."/>
            <person name="Klenk H.-P."/>
            <person name="Eisen J.A."/>
        </authorList>
    </citation>
    <scope>NUCLEOTIDE SEQUENCE [LARGE SCALE GENOMIC DNA]</scope>
    <source>
        <strain evidence="11">DSM 5692</strain>
    </source>
</reference>
<keyword evidence="3 9" id="KW-0813">Transport</keyword>
<feature type="transmembrane region" description="Helical" evidence="9">
    <location>
        <begin position="420"/>
        <end position="441"/>
    </location>
</feature>
<dbReference type="Proteomes" id="UP000001052">
    <property type="component" value="Chromosome"/>
</dbReference>
<gene>
    <name evidence="10" type="ordered locus">Dret_0685</name>
</gene>
<keyword evidence="6 9" id="KW-0769">Symport</keyword>
<dbReference type="Pfam" id="PF01235">
    <property type="entry name" value="Na_Ala_symp"/>
    <property type="match status" value="1"/>
</dbReference>
<dbReference type="PRINTS" id="PR00175">
    <property type="entry name" value="NAALASMPORT"/>
</dbReference>
<evidence type="ECO:0000313" key="10">
    <source>
        <dbReference type="EMBL" id="ACV67977.1"/>
    </source>
</evidence>
<evidence type="ECO:0000313" key="11">
    <source>
        <dbReference type="Proteomes" id="UP000001052"/>
    </source>
</evidence>
<proteinExistence type="inferred from homology"/>
<keyword evidence="4 9" id="KW-1003">Cell membrane</keyword>
<feature type="transmembrane region" description="Helical" evidence="9">
    <location>
        <begin position="70"/>
        <end position="94"/>
    </location>
</feature>
<dbReference type="eggNOG" id="COG1115">
    <property type="taxonomic scope" value="Bacteria"/>
</dbReference>
<dbReference type="GO" id="GO:0005886">
    <property type="term" value="C:plasma membrane"/>
    <property type="evidence" value="ECO:0007669"/>
    <property type="project" value="UniProtKB-SubCell"/>
</dbReference>
<evidence type="ECO:0000256" key="7">
    <source>
        <dbReference type="ARBA" id="ARBA00022989"/>
    </source>
</evidence>
<evidence type="ECO:0000256" key="9">
    <source>
        <dbReference type="RuleBase" id="RU363064"/>
    </source>
</evidence>